<dbReference type="RefSeq" id="WP_353334076.1">
    <property type="nucleotide sequence ID" value="NZ_AP028055.1"/>
</dbReference>
<evidence type="ECO:0000256" key="2">
    <source>
        <dbReference type="ARBA" id="ARBA00022692"/>
    </source>
</evidence>
<gene>
    <name evidence="6" type="primary">ypbQ</name>
    <name evidence="6" type="ORF">BSYN_11350</name>
</gene>
<proteinExistence type="predicted"/>
<protein>
    <recommendedName>
        <fullName evidence="8">Isoprenylcysteine carboxyl methyltransferase</fullName>
    </recommendedName>
</protein>
<feature type="transmembrane region" description="Helical" evidence="5">
    <location>
        <begin position="123"/>
        <end position="149"/>
    </location>
</feature>
<evidence type="ECO:0000313" key="6">
    <source>
        <dbReference type="EMBL" id="BEG98870.1"/>
    </source>
</evidence>
<dbReference type="Pfam" id="PF04140">
    <property type="entry name" value="ICMT"/>
    <property type="match status" value="1"/>
</dbReference>
<feature type="transmembrane region" description="Helical" evidence="5">
    <location>
        <begin position="73"/>
        <end position="91"/>
    </location>
</feature>
<evidence type="ECO:0000313" key="7">
    <source>
        <dbReference type="Proteomes" id="UP001496674"/>
    </source>
</evidence>
<dbReference type="InterPro" id="IPR052527">
    <property type="entry name" value="Metal_cation-efflux_comp"/>
</dbReference>
<keyword evidence="7" id="KW-1185">Reference proteome</keyword>
<keyword evidence="3 5" id="KW-1133">Transmembrane helix</keyword>
<keyword evidence="2 5" id="KW-0812">Transmembrane</keyword>
<dbReference type="PANTHER" id="PTHR43847">
    <property type="entry name" value="BLL3993 PROTEIN"/>
    <property type="match status" value="1"/>
</dbReference>
<dbReference type="Gene3D" id="1.20.120.1630">
    <property type="match status" value="1"/>
</dbReference>
<dbReference type="Proteomes" id="UP001496674">
    <property type="component" value="Chromosome"/>
</dbReference>
<evidence type="ECO:0000256" key="1">
    <source>
        <dbReference type="ARBA" id="ARBA00004141"/>
    </source>
</evidence>
<evidence type="ECO:0000256" key="4">
    <source>
        <dbReference type="ARBA" id="ARBA00023136"/>
    </source>
</evidence>
<evidence type="ECO:0000256" key="3">
    <source>
        <dbReference type="ARBA" id="ARBA00022989"/>
    </source>
</evidence>
<comment type="subcellular location">
    <subcellularLocation>
        <location evidence="1">Membrane</location>
        <topology evidence="1">Multi-pass membrane protein</topology>
    </subcellularLocation>
</comment>
<reference evidence="6 7" key="1">
    <citation type="submission" date="2023-04" db="EMBL/GenBank/DDBJ databases">
        <title>Draft genome sequence of acteroides sedimenti strain YN3PY1.</title>
        <authorList>
            <person name="Yoshida N."/>
        </authorList>
    </citation>
    <scope>NUCLEOTIDE SEQUENCE [LARGE SCALE GENOMIC DNA]</scope>
    <source>
        <strain evidence="6 7">YN3PY1</strain>
    </source>
</reference>
<evidence type="ECO:0000256" key="5">
    <source>
        <dbReference type="SAM" id="Phobius"/>
    </source>
</evidence>
<dbReference type="EMBL" id="AP028055">
    <property type="protein sequence ID" value="BEG98870.1"/>
    <property type="molecule type" value="Genomic_DNA"/>
</dbReference>
<organism evidence="6 7">
    <name type="scientific">Bacteroides sedimenti</name>
    <dbReference type="NCBI Taxonomy" id="2136147"/>
    <lineage>
        <taxon>Bacteria</taxon>
        <taxon>Pseudomonadati</taxon>
        <taxon>Bacteroidota</taxon>
        <taxon>Bacteroidia</taxon>
        <taxon>Bacteroidales</taxon>
        <taxon>Bacteroidaceae</taxon>
        <taxon>Bacteroides</taxon>
    </lineage>
</organism>
<dbReference type="PANTHER" id="PTHR43847:SF1">
    <property type="entry name" value="BLL3993 PROTEIN"/>
    <property type="match status" value="1"/>
</dbReference>
<dbReference type="InterPro" id="IPR007269">
    <property type="entry name" value="ICMT_MeTrfase"/>
</dbReference>
<keyword evidence="4 5" id="KW-0472">Membrane</keyword>
<sequence length="165" mass="19540">MKNNMTFILLISLIILLRIGELILSKRNEKWLLQNGAIEYGQKHYPLIVALHVLFIISLIIEYSIKRTVPYNSFLLVSYISLLVFKTWVILSLGKFWNTKIYRIRNYPLIKKGLYRYFKHPNYMIVVIEIAVIPLIFHLYFTAAIFTLFNAIMLSVRIKEENKVL</sequence>
<accession>A0ABM8IEX8</accession>
<name>A0ABM8IEX8_9BACE</name>
<evidence type="ECO:0008006" key="8">
    <source>
        <dbReference type="Google" id="ProtNLM"/>
    </source>
</evidence>
<feature type="transmembrane region" description="Helical" evidence="5">
    <location>
        <begin position="44"/>
        <end position="61"/>
    </location>
</feature>